<accession>A0A915PQM9</accession>
<protein>
    <submittedName>
        <fullName evidence="2">Uncharacterized protein</fullName>
    </submittedName>
</protein>
<dbReference type="WBParaSite" id="sdigi.contig239.g6544.t1">
    <property type="protein sequence ID" value="sdigi.contig239.g6544.t1"/>
    <property type="gene ID" value="sdigi.contig239.g6544"/>
</dbReference>
<proteinExistence type="predicted"/>
<dbReference type="AlphaFoldDB" id="A0A915PQM9"/>
<organism evidence="1 2">
    <name type="scientific">Setaria digitata</name>
    <dbReference type="NCBI Taxonomy" id="48799"/>
    <lineage>
        <taxon>Eukaryota</taxon>
        <taxon>Metazoa</taxon>
        <taxon>Ecdysozoa</taxon>
        <taxon>Nematoda</taxon>
        <taxon>Chromadorea</taxon>
        <taxon>Rhabditida</taxon>
        <taxon>Spirurina</taxon>
        <taxon>Spiruromorpha</taxon>
        <taxon>Filarioidea</taxon>
        <taxon>Setariidae</taxon>
        <taxon>Setaria</taxon>
    </lineage>
</organism>
<sequence length="156" mass="18060">MITILTIPASIFVAILLPAEMAITAMGFFFGSDSSQNHCDRLELERCFEAAFQTMRIKRDFNRNQTRSPETSRIRHRRSMASVTHVMMPRNQHLCAANQHYLSCFSNDGCQDDYAAHIASTVFNQIHGRFLPIQMFLAHKGYILRVREPLFFKIKF</sequence>
<evidence type="ECO:0000313" key="2">
    <source>
        <dbReference type="WBParaSite" id="sdigi.contig239.g6544.t1"/>
    </source>
</evidence>
<evidence type="ECO:0000313" key="1">
    <source>
        <dbReference type="Proteomes" id="UP000887581"/>
    </source>
</evidence>
<dbReference type="Proteomes" id="UP000887581">
    <property type="component" value="Unplaced"/>
</dbReference>
<reference evidence="2" key="1">
    <citation type="submission" date="2022-11" db="UniProtKB">
        <authorList>
            <consortium name="WormBaseParasite"/>
        </authorList>
    </citation>
    <scope>IDENTIFICATION</scope>
</reference>
<name>A0A915PQM9_9BILA</name>
<keyword evidence="1" id="KW-1185">Reference proteome</keyword>